<name>A0A1I1AVG5_9CELL</name>
<feature type="domain" description="NAD(P)-binding" evidence="1">
    <location>
        <begin position="53"/>
        <end position="205"/>
    </location>
</feature>
<dbReference type="AlphaFoldDB" id="A0A1I1AVG5"/>
<protein>
    <submittedName>
        <fullName evidence="2">Uncharacterized conserved protein YbjT, contains NAD(P)-binding and DUF2867 domains</fullName>
    </submittedName>
</protein>
<dbReference type="Gene3D" id="3.90.25.10">
    <property type="entry name" value="UDP-galactose 4-epimerase, domain 1"/>
    <property type="match status" value="1"/>
</dbReference>
<dbReference type="PANTHER" id="PTHR47129">
    <property type="entry name" value="QUINONE OXIDOREDUCTASE 2"/>
    <property type="match status" value="1"/>
</dbReference>
<evidence type="ECO:0000259" key="1">
    <source>
        <dbReference type="Pfam" id="PF13460"/>
    </source>
</evidence>
<sequence>MAVPDLPLVVVTGASGAVGGGVAAALAAGATPPAGDGFGGPGAVPGGVGVPDLRMRLVVRDPLRAPQLEPVEVAVASYGDGEACRRAFDGADVLVLVSAGESVDRLDQHRTAVEAAAAAGVRHVVYTSFAGAAPDATFTLARDHAATEEALRSAGLSTTVLRDNLYLDLLPAFVGEDGTLRGPAGDGRVAGVAREDVVRCAATVVGDVLRDPVGDRHAGATYEVTGPEALTLEEVAAVLTAAGRPTRYVPETLEEAYASRERFGAPAWQVEAWVSTYTAIAHGEMAAVSRDVERLTGLPPLSLAELLAR</sequence>
<dbReference type="InterPro" id="IPR052718">
    <property type="entry name" value="NmrA-type_oxidoreductase"/>
</dbReference>
<dbReference type="InterPro" id="IPR036291">
    <property type="entry name" value="NAD(P)-bd_dom_sf"/>
</dbReference>
<evidence type="ECO:0000313" key="3">
    <source>
        <dbReference type="Proteomes" id="UP000199012"/>
    </source>
</evidence>
<dbReference type="Pfam" id="PF13460">
    <property type="entry name" value="NAD_binding_10"/>
    <property type="match status" value="1"/>
</dbReference>
<dbReference type="Proteomes" id="UP000199012">
    <property type="component" value="Unassembled WGS sequence"/>
</dbReference>
<dbReference type="OrthoDB" id="3243290at2"/>
<organism evidence="2 3">
    <name type="scientific">Cellulomonas marina</name>
    <dbReference type="NCBI Taxonomy" id="988821"/>
    <lineage>
        <taxon>Bacteria</taxon>
        <taxon>Bacillati</taxon>
        <taxon>Actinomycetota</taxon>
        <taxon>Actinomycetes</taxon>
        <taxon>Micrococcales</taxon>
        <taxon>Cellulomonadaceae</taxon>
        <taxon>Cellulomonas</taxon>
    </lineage>
</organism>
<proteinExistence type="predicted"/>
<accession>A0A1I1AVG5</accession>
<dbReference type="RefSeq" id="WP_090035220.1">
    <property type="nucleotide sequence ID" value="NZ_BONM01000043.1"/>
</dbReference>
<dbReference type="STRING" id="988821.SAMN05421867_1247"/>
<dbReference type="PANTHER" id="PTHR47129:SF1">
    <property type="entry name" value="NMRA-LIKE DOMAIN-CONTAINING PROTEIN"/>
    <property type="match status" value="1"/>
</dbReference>
<evidence type="ECO:0000313" key="2">
    <source>
        <dbReference type="EMBL" id="SFB42041.1"/>
    </source>
</evidence>
<dbReference type="InterPro" id="IPR016040">
    <property type="entry name" value="NAD(P)-bd_dom"/>
</dbReference>
<dbReference type="CDD" id="cd05269">
    <property type="entry name" value="TMR_SDR_a"/>
    <property type="match status" value="1"/>
</dbReference>
<gene>
    <name evidence="2" type="ORF">SAMN05421867_1247</name>
</gene>
<keyword evidence="3" id="KW-1185">Reference proteome</keyword>
<dbReference type="EMBL" id="FOKA01000024">
    <property type="protein sequence ID" value="SFB42041.1"/>
    <property type="molecule type" value="Genomic_DNA"/>
</dbReference>
<reference evidence="2 3" key="1">
    <citation type="submission" date="2016-10" db="EMBL/GenBank/DDBJ databases">
        <authorList>
            <person name="de Groot N.N."/>
        </authorList>
    </citation>
    <scope>NUCLEOTIDE SEQUENCE [LARGE SCALE GENOMIC DNA]</scope>
    <source>
        <strain evidence="2 3">CGMCC 4.6945</strain>
    </source>
</reference>
<dbReference type="Gene3D" id="3.40.50.720">
    <property type="entry name" value="NAD(P)-binding Rossmann-like Domain"/>
    <property type="match status" value="1"/>
</dbReference>
<dbReference type="SUPFAM" id="SSF51735">
    <property type="entry name" value="NAD(P)-binding Rossmann-fold domains"/>
    <property type="match status" value="1"/>
</dbReference>